<dbReference type="Gene3D" id="3.40.1570.10">
    <property type="entry name" value="HemS/ChuS/ChuX like domains"/>
    <property type="match status" value="1"/>
</dbReference>
<dbReference type="InterPro" id="IPR053733">
    <property type="entry name" value="Heme_Transport_Util_sf"/>
</dbReference>
<organism evidence="1 2">
    <name type="scientific">Sutterella massiliensis</name>
    <dbReference type="NCBI Taxonomy" id="1816689"/>
    <lineage>
        <taxon>Bacteria</taxon>
        <taxon>Pseudomonadati</taxon>
        <taxon>Pseudomonadota</taxon>
        <taxon>Betaproteobacteria</taxon>
        <taxon>Burkholderiales</taxon>
        <taxon>Sutterellaceae</taxon>
        <taxon>Sutterella</taxon>
    </lineage>
</organism>
<dbReference type="CDD" id="cd16829">
    <property type="entry name" value="ChuX_HutX-like"/>
    <property type="match status" value="1"/>
</dbReference>
<evidence type="ECO:0000313" key="1">
    <source>
        <dbReference type="EMBL" id="MBM6703980.1"/>
    </source>
</evidence>
<dbReference type="EMBL" id="JACJJC010000007">
    <property type="protein sequence ID" value="MBM6703980.1"/>
    <property type="molecule type" value="Genomic_DNA"/>
</dbReference>
<reference evidence="1 2" key="1">
    <citation type="journal article" date="2021" name="Sci. Rep.">
        <title>The distribution of antibiotic resistance genes in chicken gut microbiota commensals.</title>
        <authorList>
            <person name="Juricova H."/>
            <person name="Matiasovicova J."/>
            <person name="Kubasova T."/>
            <person name="Cejkova D."/>
            <person name="Rychlik I."/>
        </authorList>
    </citation>
    <scope>NUCLEOTIDE SEQUENCE [LARGE SCALE GENOMIC DNA]</scope>
    <source>
        <strain evidence="1 2">An829</strain>
    </source>
</reference>
<protein>
    <submittedName>
        <fullName evidence="1">Heme utilization cystosolic carrier protein HutX</fullName>
    </submittedName>
</protein>
<dbReference type="InterPro" id="IPR010413">
    <property type="entry name" value="HutX-like"/>
</dbReference>
<gene>
    <name evidence="1" type="primary">hutX</name>
    <name evidence="1" type="ORF">H6A60_05710</name>
</gene>
<dbReference type="Proteomes" id="UP000715095">
    <property type="component" value="Unassembled WGS sequence"/>
</dbReference>
<name>A0ABS2DRN2_9BURK</name>
<dbReference type="Pfam" id="PF06228">
    <property type="entry name" value="ChuX_HutX"/>
    <property type="match status" value="1"/>
</dbReference>
<dbReference type="NCBIfam" id="TIGR04108">
    <property type="entry name" value="HutX"/>
    <property type="match status" value="1"/>
</dbReference>
<keyword evidence="2" id="KW-1185">Reference proteome</keyword>
<accession>A0ABS2DRN2</accession>
<comment type="caution">
    <text evidence="1">The sequence shown here is derived from an EMBL/GenBank/DDBJ whole genome shotgun (WGS) entry which is preliminary data.</text>
</comment>
<sequence length="179" mass="19485">MMNRLTPTAEQTALIEEILKAPYPVTFGIAARKLGTTPLEAARLMPESAVAFVEGDAAERFADVWAALAQWEKATLFVVHAGNVFEIEGKISIGKAARGYYNILSKNAAIGGHINYLDLEAIVFASLPFMNRESLSVQFFNKAGEAAFAVYAGRENHKIIDSVREAFLAARRTFCGAAQ</sequence>
<dbReference type="SUPFAM" id="SSF144064">
    <property type="entry name" value="Heme iron utilization protein-like"/>
    <property type="match status" value="1"/>
</dbReference>
<evidence type="ECO:0000313" key="2">
    <source>
        <dbReference type="Proteomes" id="UP000715095"/>
    </source>
</evidence>
<dbReference type="RefSeq" id="WP_205102449.1">
    <property type="nucleotide sequence ID" value="NZ_JACJJC010000007.1"/>
</dbReference>
<proteinExistence type="predicted"/>